<dbReference type="InterPro" id="IPR049427">
    <property type="entry name" value="Acyl-ACP_TE_C"/>
</dbReference>
<dbReference type="GO" id="GO:0016297">
    <property type="term" value="F:fatty acyl-[ACP] hydrolase activity"/>
    <property type="evidence" value="ECO:0007669"/>
    <property type="project" value="InterPro"/>
</dbReference>
<evidence type="ECO:0000256" key="7">
    <source>
        <dbReference type="ARBA" id="ARBA00023160"/>
    </source>
</evidence>
<evidence type="ECO:0000259" key="8">
    <source>
        <dbReference type="Pfam" id="PF01643"/>
    </source>
</evidence>
<dbReference type="InterPro" id="IPR029069">
    <property type="entry name" value="HotDog_dom_sf"/>
</dbReference>
<keyword evidence="7" id="KW-0275">Fatty acid biosynthesis</keyword>
<evidence type="ECO:0000256" key="2">
    <source>
        <dbReference type="ARBA" id="ARBA00022516"/>
    </source>
</evidence>
<dbReference type="AlphaFoldDB" id="A0A9D2ACN9"/>
<evidence type="ECO:0000256" key="5">
    <source>
        <dbReference type="ARBA" id="ARBA00022946"/>
    </source>
</evidence>
<keyword evidence="6" id="KW-0443">Lipid metabolism</keyword>
<reference evidence="10" key="2">
    <citation type="submission" date="2021-04" db="EMBL/GenBank/DDBJ databases">
        <authorList>
            <person name="Gilroy R."/>
        </authorList>
    </citation>
    <scope>NUCLEOTIDE SEQUENCE</scope>
    <source>
        <strain evidence="10">23274</strain>
    </source>
</reference>
<dbReference type="Pfam" id="PF20791">
    <property type="entry name" value="Acyl-ACP_TE_C"/>
    <property type="match status" value="1"/>
</dbReference>
<protein>
    <submittedName>
        <fullName evidence="10">Acyl-ACP thioesterase</fullName>
    </submittedName>
</protein>
<dbReference type="PANTHER" id="PTHR31727">
    <property type="entry name" value="OLEOYL-ACYL CARRIER PROTEIN THIOESTERASE 1, CHLOROPLASTIC"/>
    <property type="match status" value="1"/>
</dbReference>
<sequence length="252" mass="29492">METGKYIEKVKIFRHYTNYKGRLFVKALCDLFNDVAQVQTEQEGVDVETLNAEGATWMLRRLHIRLHKMPALNEEVNLETWPSGIDRLFALRDFRMVRENGEELVRATSEWMYIDLKRRRPLRQPEKVVQMSLGHSIPRVELEPILNEKEFAMVPEGGRYFDATFDNIDFNGHVTQASYMQWLTNALPFEFLKAHVLTDVEVVYLREIMPDTSIYSTYEVVSADEPVTVLHRIQDKEGNAVHCIGKTVWEKR</sequence>
<comment type="similarity">
    <text evidence="1">Belongs to the acyl-ACP thioesterase family.</text>
</comment>
<dbReference type="InterPro" id="IPR045023">
    <property type="entry name" value="FATA/B"/>
</dbReference>
<evidence type="ECO:0000256" key="6">
    <source>
        <dbReference type="ARBA" id="ARBA00023098"/>
    </source>
</evidence>
<keyword evidence="2" id="KW-0444">Lipid biosynthesis</keyword>
<evidence type="ECO:0000313" key="10">
    <source>
        <dbReference type="EMBL" id="HIX03987.1"/>
    </source>
</evidence>
<dbReference type="GO" id="GO:0000036">
    <property type="term" value="F:acyl carrier activity"/>
    <property type="evidence" value="ECO:0007669"/>
    <property type="project" value="TreeGrafter"/>
</dbReference>
<organism evidence="10 11">
    <name type="scientific">Candidatus Odoribacter faecigallinarum</name>
    <dbReference type="NCBI Taxonomy" id="2838706"/>
    <lineage>
        <taxon>Bacteria</taxon>
        <taxon>Pseudomonadati</taxon>
        <taxon>Bacteroidota</taxon>
        <taxon>Bacteroidia</taxon>
        <taxon>Bacteroidales</taxon>
        <taxon>Odoribacteraceae</taxon>
        <taxon>Odoribacter</taxon>
    </lineage>
</organism>
<evidence type="ECO:0000256" key="4">
    <source>
        <dbReference type="ARBA" id="ARBA00022832"/>
    </source>
</evidence>
<dbReference type="EMBL" id="DXFT01000150">
    <property type="protein sequence ID" value="HIX03987.1"/>
    <property type="molecule type" value="Genomic_DNA"/>
</dbReference>
<dbReference type="Gene3D" id="3.10.129.10">
    <property type="entry name" value="Hotdog Thioesterase"/>
    <property type="match status" value="1"/>
</dbReference>
<dbReference type="Pfam" id="PF01643">
    <property type="entry name" value="Acyl-ACP_TE"/>
    <property type="match status" value="1"/>
</dbReference>
<accession>A0A9D2ACN9</accession>
<dbReference type="PANTHER" id="PTHR31727:SF6">
    <property type="entry name" value="OLEOYL-ACYL CARRIER PROTEIN THIOESTERASE 1, CHLOROPLASTIC"/>
    <property type="match status" value="1"/>
</dbReference>
<dbReference type="CDD" id="cd00586">
    <property type="entry name" value="4HBT"/>
    <property type="match status" value="1"/>
</dbReference>
<reference evidence="10" key="1">
    <citation type="journal article" date="2021" name="PeerJ">
        <title>Extensive microbial diversity within the chicken gut microbiome revealed by metagenomics and culture.</title>
        <authorList>
            <person name="Gilroy R."/>
            <person name="Ravi A."/>
            <person name="Getino M."/>
            <person name="Pursley I."/>
            <person name="Horton D.L."/>
            <person name="Alikhan N.F."/>
            <person name="Baker D."/>
            <person name="Gharbi K."/>
            <person name="Hall N."/>
            <person name="Watson M."/>
            <person name="Adriaenssens E.M."/>
            <person name="Foster-Nyarko E."/>
            <person name="Jarju S."/>
            <person name="Secka A."/>
            <person name="Antonio M."/>
            <person name="Oren A."/>
            <person name="Chaudhuri R.R."/>
            <person name="La Ragione R."/>
            <person name="Hildebrand F."/>
            <person name="Pallen M.J."/>
        </authorList>
    </citation>
    <scope>NUCLEOTIDE SEQUENCE</scope>
    <source>
        <strain evidence="10">23274</strain>
    </source>
</reference>
<name>A0A9D2ACN9_9BACT</name>
<evidence type="ECO:0000256" key="3">
    <source>
        <dbReference type="ARBA" id="ARBA00022801"/>
    </source>
</evidence>
<comment type="caution">
    <text evidence="10">The sequence shown here is derived from an EMBL/GenBank/DDBJ whole genome shotgun (WGS) entry which is preliminary data.</text>
</comment>
<gene>
    <name evidence="10" type="ORF">H9863_07735</name>
</gene>
<keyword evidence="5" id="KW-0809">Transit peptide</keyword>
<keyword evidence="4" id="KW-0276">Fatty acid metabolism</keyword>
<evidence type="ECO:0000259" key="9">
    <source>
        <dbReference type="Pfam" id="PF20791"/>
    </source>
</evidence>
<feature type="domain" description="Acyl-ACP thioesterase-like C-terminal" evidence="9">
    <location>
        <begin position="164"/>
        <end position="251"/>
    </location>
</feature>
<evidence type="ECO:0000313" key="11">
    <source>
        <dbReference type="Proteomes" id="UP000824202"/>
    </source>
</evidence>
<feature type="domain" description="Acyl-ACP thioesterase N-terminal hotdog" evidence="8">
    <location>
        <begin position="8"/>
        <end position="129"/>
    </location>
</feature>
<dbReference type="SUPFAM" id="SSF54637">
    <property type="entry name" value="Thioesterase/thiol ester dehydrase-isomerase"/>
    <property type="match status" value="2"/>
</dbReference>
<evidence type="ECO:0000256" key="1">
    <source>
        <dbReference type="ARBA" id="ARBA00006500"/>
    </source>
</evidence>
<dbReference type="Proteomes" id="UP000824202">
    <property type="component" value="Unassembled WGS sequence"/>
</dbReference>
<dbReference type="InterPro" id="IPR002864">
    <property type="entry name" value="Acyl-ACP_thioesterase_NHD"/>
</dbReference>
<keyword evidence="3" id="KW-0378">Hydrolase</keyword>
<proteinExistence type="inferred from homology"/>